<keyword evidence="1" id="KW-1133">Transmembrane helix</keyword>
<name>A0AAV1ZXP4_9ARAC</name>
<dbReference type="AlphaFoldDB" id="A0AAV1ZXP4"/>
<evidence type="ECO:0000313" key="4">
    <source>
        <dbReference type="Proteomes" id="UP001497382"/>
    </source>
</evidence>
<sequence>MIYLILCCVFGLIPAVVGEEQEQCKPWKSIEEKLKETVLYINCTHTTTCSGMSCFLEKYGYEIRSGIHMNPCENPSSIEVEVDIPKLNINQWKRKFYHGDSFSLNDNLGGKLDLQTDKNSFIVGLSLEIHSNSPSSPLLHLIPTILPSMQYPVFHNVVFPIPSCSVRTKSTSSAPLIIKNISATSLPLRHPPLLLNTAAETYMNCSIRTSICPKNELCQQIDKSKPAGICVCMPDYVRDKNGKCIYSPSVLTTTETSGGSVHPNHGTSNTSLLLTAILVPITVILLILGIVYGTIRFRICQHLRRRLRVQVYEQVLLGQDDDLEDDSSNPVA</sequence>
<organism evidence="3 4">
    <name type="scientific">Larinioides sclopetarius</name>
    <dbReference type="NCBI Taxonomy" id="280406"/>
    <lineage>
        <taxon>Eukaryota</taxon>
        <taxon>Metazoa</taxon>
        <taxon>Ecdysozoa</taxon>
        <taxon>Arthropoda</taxon>
        <taxon>Chelicerata</taxon>
        <taxon>Arachnida</taxon>
        <taxon>Araneae</taxon>
        <taxon>Araneomorphae</taxon>
        <taxon>Entelegynae</taxon>
        <taxon>Araneoidea</taxon>
        <taxon>Araneidae</taxon>
        <taxon>Larinioides</taxon>
    </lineage>
</organism>
<comment type="caution">
    <text evidence="3">The sequence shown here is derived from an EMBL/GenBank/DDBJ whole genome shotgun (WGS) entry which is preliminary data.</text>
</comment>
<proteinExistence type="predicted"/>
<keyword evidence="2" id="KW-0732">Signal</keyword>
<evidence type="ECO:0000256" key="1">
    <source>
        <dbReference type="SAM" id="Phobius"/>
    </source>
</evidence>
<feature type="signal peptide" evidence="2">
    <location>
        <begin position="1"/>
        <end position="18"/>
    </location>
</feature>
<evidence type="ECO:0000256" key="2">
    <source>
        <dbReference type="SAM" id="SignalP"/>
    </source>
</evidence>
<protein>
    <recommendedName>
        <fullName evidence="5">EGF-like domain-containing protein</fullName>
    </recommendedName>
</protein>
<dbReference type="CDD" id="cd19941">
    <property type="entry name" value="TIL"/>
    <property type="match status" value="1"/>
</dbReference>
<keyword evidence="1" id="KW-0472">Membrane</keyword>
<evidence type="ECO:0000313" key="3">
    <source>
        <dbReference type="EMBL" id="CAL1276581.1"/>
    </source>
</evidence>
<gene>
    <name evidence="3" type="ORF">LARSCL_LOCUS8743</name>
</gene>
<accession>A0AAV1ZXP4</accession>
<keyword evidence="4" id="KW-1185">Reference proteome</keyword>
<feature type="transmembrane region" description="Helical" evidence="1">
    <location>
        <begin position="272"/>
        <end position="295"/>
    </location>
</feature>
<reference evidence="3 4" key="1">
    <citation type="submission" date="2024-04" db="EMBL/GenBank/DDBJ databases">
        <authorList>
            <person name="Rising A."/>
            <person name="Reimegard J."/>
            <person name="Sonavane S."/>
            <person name="Akerstrom W."/>
            <person name="Nylinder S."/>
            <person name="Hedman E."/>
            <person name="Kallberg Y."/>
        </authorList>
    </citation>
    <scope>NUCLEOTIDE SEQUENCE [LARGE SCALE GENOMIC DNA]</scope>
</reference>
<keyword evidence="1" id="KW-0812">Transmembrane</keyword>
<feature type="chain" id="PRO_5043987816" description="EGF-like domain-containing protein" evidence="2">
    <location>
        <begin position="19"/>
        <end position="332"/>
    </location>
</feature>
<dbReference type="Proteomes" id="UP001497382">
    <property type="component" value="Unassembled WGS sequence"/>
</dbReference>
<evidence type="ECO:0008006" key="5">
    <source>
        <dbReference type="Google" id="ProtNLM"/>
    </source>
</evidence>
<dbReference type="EMBL" id="CAXIEN010000095">
    <property type="protein sequence ID" value="CAL1276581.1"/>
    <property type="molecule type" value="Genomic_DNA"/>
</dbReference>